<organism evidence="1 2">
    <name type="scientific">Amniculicola lignicola CBS 123094</name>
    <dbReference type="NCBI Taxonomy" id="1392246"/>
    <lineage>
        <taxon>Eukaryota</taxon>
        <taxon>Fungi</taxon>
        <taxon>Dikarya</taxon>
        <taxon>Ascomycota</taxon>
        <taxon>Pezizomycotina</taxon>
        <taxon>Dothideomycetes</taxon>
        <taxon>Pleosporomycetidae</taxon>
        <taxon>Pleosporales</taxon>
        <taxon>Amniculicolaceae</taxon>
        <taxon>Amniculicola</taxon>
    </lineage>
</organism>
<dbReference type="AlphaFoldDB" id="A0A6A5W6R1"/>
<reference evidence="1" key="1">
    <citation type="journal article" date="2020" name="Stud. Mycol.">
        <title>101 Dothideomycetes genomes: a test case for predicting lifestyles and emergence of pathogens.</title>
        <authorList>
            <person name="Haridas S."/>
            <person name="Albert R."/>
            <person name="Binder M."/>
            <person name="Bloem J."/>
            <person name="Labutti K."/>
            <person name="Salamov A."/>
            <person name="Andreopoulos B."/>
            <person name="Baker S."/>
            <person name="Barry K."/>
            <person name="Bills G."/>
            <person name="Bluhm B."/>
            <person name="Cannon C."/>
            <person name="Castanera R."/>
            <person name="Culley D."/>
            <person name="Daum C."/>
            <person name="Ezra D."/>
            <person name="Gonzalez J."/>
            <person name="Henrissat B."/>
            <person name="Kuo A."/>
            <person name="Liang C."/>
            <person name="Lipzen A."/>
            <person name="Lutzoni F."/>
            <person name="Magnuson J."/>
            <person name="Mondo S."/>
            <person name="Nolan M."/>
            <person name="Ohm R."/>
            <person name="Pangilinan J."/>
            <person name="Park H.-J."/>
            <person name="Ramirez L."/>
            <person name="Alfaro M."/>
            <person name="Sun H."/>
            <person name="Tritt A."/>
            <person name="Yoshinaga Y."/>
            <person name="Zwiers L.-H."/>
            <person name="Turgeon B."/>
            <person name="Goodwin S."/>
            <person name="Spatafora J."/>
            <person name="Crous P."/>
            <person name="Grigoriev I."/>
        </authorList>
    </citation>
    <scope>NUCLEOTIDE SEQUENCE</scope>
    <source>
        <strain evidence="1">CBS 123094</strain>
    </source>
</reference>
<gene>
    <name evidence="1" type="ORF">P154DRAFT_280863</name>
</gene>
<evidence type="ECO:0000313" key="1">
    <source>
        <dbReference type="EMBL" id="KAF1997472.1"/>
    </source>
</evidence>
<evidence type="ECO:0000313" key="2">
    <source>
        <dbReference type="Proteomes" id="UP000799779"/>
    </source>
</evidence>
<dbReference type="Proteomes" id="UP000799779">
    <property type="component" value="Unassembled WGS sequence"/>
</dbReference>
<sequence>MVHCGDIKVCPTKSHDEPGPERLRESRARLLGILEATSILQSTADVAFHNITVFLLWGRCLHVIRYEPLLALQTRQILPQPCLDVLPFVTTRGLAAVFRRTATARKCRIWSVAKASSCIISSAATGVAQQRWLEQVEVCLTWTAVEEYDDSFENFP</sequence>
<accession>A0A6A5W6R1</accession>
<dbReference type="EMBL" id="ML977613">
    <property type="protein sequence ID" value="KAF1997472.1"/>
    <property type="molecule type" value="Genomic_DNA"/>
</dbReference>
<proteinExistence type="predicted"/>
<keyword evidence="2" id="KW-1185">Reference proteome</keyword>
<name>A0A6A5W6R1_9PLEO</name>
<protein>
    <submittedName>
        <fullName evidence="1">Uncharacterized protein</fullName>
    </submittedName>
</protein>